<dbReference type="Gene3D" id="3.30.310.170">
    <property type="entry name" value="Outer membrane protein assembly factor BamC"/>
    <property type="match status" value="1"/>
</dbReference>
<feature type="signal peptide" evidence="2">
    <location>
        <begin position="1"/>
        <end position="19"/>
    </location>
</feature>
<evidence type="ECO:0000313" key="3">
    <source>
        <dbReference type="EMBL" id="MDC7717413.1"/>
    </source>
</evidence>
<dbReference type="InterPro" id="IPR042268">
    <property type="entry name" value="BamC_C"/>
</dbReference>
<proteinExistence type="predicted"/>
<dbReference type="RefSeq" id="WP_272751736.1">
    <property type="nucleotide sequence ID" value="NZ_JAQQLF010000010.1"/>
</dbReference>
<keyword evidence="4" id="KW-1185">Reference proteome</keyword>
<dbReference type="EMBL" id="JAQQLF010000010">
    <property type="protein sequence ID" value="MDC7717413.1"/>
    <property type="molecule type" value="Genomic_DNA"/>
</dbReference>
<feature type="chain" id="PRO_5045250161" evidence="2">
    <location>
        <begin position="20"/>
        <end position="371"/>
    </location>
</feature>
<dbReference type="Pfam" id="PF06804">
    <property type="entry name" value="Lipoprotein_18"/>
    <property type="match status" value="1"/>
</dbReference>
<gene>
    <name evidence="3" type="primary">bamC</name>
    <name evidence="3" type="ORF">PQU95_09335</name>
</gene>
<organism evidence="3 4">
    <name type="scientific">Vogesella aquatica</name>
    <dbReference type="NCBI Taxonomy" id="2984206"/>
    <lineage>
        <taxon>Bacteria</taxon>
        <taxon>Pseudomonadati</taxon>
        <taxon>Pseudomonadota</taxon>
        <taxon>Betaproteobacteria</taxon>
        <taxon>Neisseriales</taxon>
        <taxon>Chromobacteriaceae</taxon>
        <taxon>Vogesella</taxon>
    </lineage>
</organism>
<dbReference type="PROSITE" id="PS51257">
    <property type="entry name" value="PROKAR_LIPOPROTEIN"/>
    <property type="match status" value="1"/>
</dbReference>
<protein>
    <submittedName>
        <fullName evidence="3">Outer membrane protein assembly factor BamC</fullName>
    </submittedName>
</protein>
<evidence type="ECO:0000256" key="2">
    <source>
        <dbReference type="SAM" id="SignalP"/>
    </source>
</evidence>
<feature type="region of interest" description="Disordered" evidence="1">
    <location>
        <begin position="29"/>
        <end position="55"/>
    </location>
</feature>
<evidence type="ECO:0000256" key="1">
    <source>
        <dbReference type="SAM" id="MobiDB-lite"/>
    </source>
</evidence>
<keyword evidence="2" id="KW-0732">Signal</keyword>
<dbReference type="InterPro" id="IPR010653">
    <property type="entry name" value="NlpB/DapX"/>
</dbReference>
<evidence type="ECO:0000313" key="4">
    <source>
        <dbReference type="Proteomes" id="UP001219956"/>
    </source>
</evidence>
<sequence length="371" mass="40548">MNKTLISGLLCAGLLSACAGSNPDLKYEFKSDSPKPKSTLEVPPDLSAPTQQDRYPIPQVNTASASSQASAASPAAAPATQAAAARSAAVERAGTQRWVSIPGKSPAEVWPLLKAFWLDNGFVIQNEEADIGYMETDWAENRAKLGATTVRGLLETVGLGSVFSTPERDKFRIRIEKTASGTDVFFSHRGMYEIYINEAKEETRWQPRPTDPEIEAVFLSRFLVRLGMDEAVAAKTVRQEQAATTARARLVKGGIELDDSYDRAWRRVGLVLEHNGLAITDRDRTLGAYFVKPGNDDVQKANAQSSGSLLSKLAFWKDSKPGDNASVPNLRVQLTRQGEQQVRVELRTADNAVVTDKGLEALLQQMVNELK</sequence>
<accession>A0ABT5IXW8</accession>
<reference evidence="3 4" key="1">
    <citation type="submission" date="2023-01" db="EMBL/GenBank/DDBJ databases">
        <title>Novel species of the genus Vogesella isolated from rivers.</title>
        <authorList>
            <person name="Lu H."/>
        </authorList>
    </citation>
    <scope>NUCLEOTIDE SEQUENCE [LARGE SCALE GENOMIC DNA]</scope>
    <source>
        <strain evidence="3 4">DC21W</strain>
    </source>
</reference>
<comment type="caution">
    <text evidence="3">The sequence shown here is derived from an EMBL/GenBank/DDBJ whole genome shotgun (WGS) entry which is preliminary data.</text>
</comment>
<name>A0ABT5IXW8_9NEIS</name>
<dbReference type="Proteomes" id="UP001219956">
    <property type="component" value="Unassembled WGS sequence"/>
</dbReference>